<protein>
    <recommendedName>
        <fullName evidence="4">Protein UXT</fullName>
    </recommendedName>
</protein>
<dbReference type="CDD" id="cd23158">
    <property type="entry name" value="Prefoldin_UXT"/>
    <property type="match status" value="1"/>
</dbReference>
<dbReference type="InterPro" id="IPR003994">
    <property type="entry name" value="UXT"/>
</dbReference>
<evidence type="ECO:0008006" key="4">
    <source>
        <dbReference type="Google" id="ProtNLM"/>
    </source>
</evidence>
<dbReference type="InterPro" id="IPR009053">
    <property type="entry name" value="Prefoldin"/>
</dbReference>
<gene>
    <name evidence="2" type="ORF">ODALV1_LOCUS12394</name>
</gene>
<sequence>MYMEGELQSPIDLAGGRSLGTMMDKVTRYEEFLNEVLRKDLKETLERREEVYCIISEYMELQTVIEKLEKAKSFDSPTPTKLRTRVEIGCNFYVQANITDVDTIIVDVGCGIWLPMNRAEAIKFISEKLKLLNAQAAALTQQELQIKAKINIVLQGIRELQGISAQMFEKAFDPGPI</sequence>
<keyword evidence="3" id="KW-1185">Reference proteome</keyword>
<dbReference type="SUPFAM" id="SSF46579">
    <property type="entry name" value="Prefoldin"/>
    <property type="match status" value="1"/>
</dbReference>
<dbReference type="EMBL" id="CAXLJM020000038">
    <property type="protein sequence ID" value="CAL8106557.1"/>
    <property type="molecule type" value="Genomic_DNA"/>
</dbReference>
<dbReference type="Pfam" id="PF02996">
    <property type="entry name" value="Prefoldin"/>
    <property type="match status" value="1"/>
</dbReference>
<dbReference type="PRINTS" id="PR01502">
    <property type="entry name" value="UXTPROTEIN"/>
</dbReference>
<dbReference type="Proteomes" id="UP001642540">
    <property type="component" value="Unassembled WGS sequence"/>
</dbReference>
<evidence type="ECO:0000313" key="2">
    <source>
        <dbReference type="EMBL" id="CAL8106557.1"/>
    </source>
</evidence>
<evidence type="ECO:0000256" key="1">
    <source>
        <dbReference type="ARBA" id="ARBA00007666"/>
    </source>
</evidence>
<dbReference type="PANTHER" id="PTHR13345">
    <property type="entry name" value="MEDIATOR OF RNA POLYMERASE II TRANSCRIPTION SUBUNIT 10"/>
    <property type="match status" value="1"/>
</dbReference>
<proteinExistence type="inferred from homology"/>
<dbReference type="PANTHER" id="PTHR13345:SF9">
    <property type="entry name" value="PROTEIN UXT"/>
    <property type="match status" value="1"/>
</dbReference>
<evidence type="ECO:0000313" key="3">
    <source>
        <dbReference type="Proteomes" id="UP001642540"/>
    </source>
</evidence>
<comment type="similarity">
    <text evidence="1">Belongs to the UXT family.</text>
</comment>
<reference evidence="2 3" key="1">
    <citation type="submission" date="2024-08" db="EMBL/GenBank/DDBJ databases">
        <authorList>
            <person name="Cucini C."/>
            <person name="Frati F."/>
        </authorList>
    </citation>
    <scope>NUCLEOTIDE SEQUENCE [LARGE SCALE GENOMIC DNA]</scope>
</reference>
<dbReference type="Gene3D" id="1.10.287.370">
    <property type="match status" value="1"/>
</dbReference>
<dbReference type="InterPro" id="IPR004127">
    <property type="entry name" value="Prefoldin_subunit_alpha"/>
</dbReference>
<comment type="caution">
    <text evidence="2">The sequence shown here is derived from an EMBL/GenBank/DDBJ whole genome shotgun (WGS) entry which is preliminary data.</text>
</comment>
<organism evidence="2 3">
    <name type="scientific">Orchesella dallaii</name>
    <dbReference type="NCBI Taxonomy" id="48710"/>
    <lineage>
        <taxon>Eukaryota</taxon>
        <taxon>Metazoa</taxon>
        <taxon>Ecdysozoa</taxon>
        <taxon>Arthropoda</taxon>
        <taxon>Hexapoda</taxon>
        <taxon>Collembola</taxon>
        <taxon>Entomobryomorpha</taxon>
        <taxon>Entomobryoidea</taxon>
        <taxon>Orchesellidae</taxon>
        <taxon>Orchesellinae</taxon>
        <taxon>Orchesella</taxon>
    </lineage>
</organism>
<name>A0ABP1QP67_9HEXA</name>
<accession>A0ABP1QP67</accession>